<sequence>MSPHTIIDSYNLTISLLVTLGWQLGGFAIAWTLQFDKITDFTVRDDGVGAYQPYQCLKAVWLTVRLSQGGSNFFILALITLLTGNTFYARNIV</sequence>
<comment type="caution">
    <text evidence="2">The sequence shown here is derived from an EMBL/GenBank/DDBJ whole genome shotgun (WGS) entry which is preliminary data.</text>
</comment>
<reference evidence="2 3" key="1">
    <citation type="journal article" date="2024" name="bioRxiv">
        <title>Comparative genomics of Cryptococcus and Kwoniella reveals pathogenesis evolution and contrasting karyotype dynamics via intercentromeric recombination or chromosome fusion.</title>
        <authorList>
            <person name="Coelho M.A."/>
            <person name="David-Palma M."/>
            <person name="Shea T."/>
            <person name="Bowers K."/>
            <person name="McGinley-Smith S."/>
            <person name="Mohammad A.W."/>
            <person name="Gnirke A."/>
            <person name="Yurkov A.M."/>
            <person name="Nowrousian M."/>
            <person name="Sun S."/>
            <person name="Cuomo C.A."/>
            <person name="Heitman J."/>
        </authorList>
    </citation>
    <scope>NUCLEOTIDE SEQUENCE [LARGE SCALE GENOMIC DNA]</scope>
    <source>
        <strain evidence="2 3">CBS 13917</strain>
    </source>
</reference>
<organism evidence="2 3">
    <name type="scientific">Kwoniella newhampshirensis</name>
    <dbReference type="NCBI Taxonomy" id="1651941"/>
    <lineage>
        <taxon>Eukaryota</taxon>
        <taxon>Fungi</taxon>
        <taxon>Dikarya</taxon>
        <taxon>Basidiomycota</taxon>
        <taxon>Agaricomycotina</taxon>
        <taxon>Tremellomycetes</taxon>
        <taxon>Tremellales</taxon>
        <taxon>Cryptococcaceae</taxon>
        <taxon>Kwoniella</taxon>
    </lineage>
</organism>
<evidence type="ECO:0000313" key="2">
    <source>
        <dbReference type="EMBL" id="KAK8846781.1"/>
    </source>
</evidence>
<dbReference type="Proteomes" id="UP001388673">
    <property type="component" value="Unassembled WGS sequence"/>
</dbReference>
<gene>
    <name evidence="2" type="ORF">IAR55_005869</name>
</gene>
<keyword evidence="1" id="KW-0812">Transmembrane</keyword>
<keyword evidence="1" id="KW-1133">Transmembrane helix</keyword>
<accession>A0AAW0YT24</accession>
<keyword evidence="3" id="KW-1185">Reference proteome</keyword>
<dbReference type="GeneID" id="92183127"/>
<feature type="transmembrane region" description="Helical" evidence="1">
    <location>
        <begin position="71"/>
        <end position="89"/>
    </location>
</feature>
<evidence type="ECO:0008006" key="4">
    <source>
        <dbReference type="Google" id="ProtNLM"/>
    </source>
</evidence>
<dbReference type="AlphaFoldDB" id="A0AAW0YT24"/>
<dbReference type="EMBL" id="JBCAWK010000011">
    <property type="protein sequence ID" value="KAK8846781.1"/>
    <property type="molecule type" value="Genomic_DNA"/>
</dbReference>
<feature type="transmembrane region" description="Helical" evidence="1">
    <location>
        <begin position="12"/>
        <end position="33"/>
    </location>
</feature>
<dbReference type="KEGG" id="kne:92183127"/>
<keyword evidence="1" id="KW-0472">Membrane</keyword>
<evidence type="ECO:0000256" key="1">
    <source>
        <dbReference type="SAM" id="Phobius"/>
    </source>
</evidence>
<protein>
    <recommendedName>
        <fullName evidence="4">Ammonium transporter AmtB-like domain-containing protein</fullName>
    </recommendedName>
</protein>
<name>A0AAW0YT24_9TREE</name>
<proteinExistence type="predicted"/>
<evidence type="ECO:0000313" key="3">
    <source>
        <dbReference type="Proteomes" id="UP001388673"/>
    </source>
</evidence>
<dbReference type="RefSeq" id="XP_066800731.1">
    <property type="nucleotide sequence ID" value="XM_066948958.1"/>
</dbReference>